<geneLocation type="plasmid" evidence="1 2">
    <name>unnamed1</name>
</geneLocation>
<sequence length="179" mass="19980">MVQEKQGGGWAVLYQNEVVRFCSKSAVLFALRDAKQTEKLRRMNGEKAHLQTVFMEFADITEGASGREGRWSSKVVFALSENELIQFGQWLLGRFKGQIEIGPHHGKILYLESNLESGTFGVRLANGKRSDGGVVHSVYLPQTVVFRVMPLVLRALSSLTLLSTQEVLIMLRGMPLASR</sequence>
<proteinExistence type="predicted"/>
<evidence type="ECO:0000313" key="2">
    <source>
        <dbReference type="Proteomes" id="UP000092018"/>
    </source>
</evidence>
<organism evidence="1 2">
    <name type="scientific">Vibrio breoganii</name>
    <dbReference type="NCBI Taxonomy" id="553239"/>
    <lineage>
        <taxon>Bacteria</taxon>
        <taxon>Pseudomonadati</taxon>
        <taxon>Pseudomonadota</taxon>
        <taxon>Gammaproteobacteria</taxon>
        <taxon>Vibrionales</taxon>
        <taxon>Vibrionaceae</taxon>
        <taxon>Vibrio</taxon>
    </lineage>
</organism>
<reference evidence="1 2" key="1">
    <citation type="submission" date="2016-06" db="EMBL/GenBank/DDBJ databases">
        <title>Adaptive Radiation by Waves of Gene Transfer Leads to Fine-Scale Resource Partitioning in Marine Microbes.</title>
        <authorList>
            <person name="Hehemann J.-H."/>
            <person name="Arevalo P."/>
            <person name="Datta M.S."/>
            <person name="Yu X."/>
            <person name="Corzett C."/>
            <person name="Henschel A."/>
            <person name="Preheim S.P."/>
            <person name="Timberlake S."/>
            <person name="Alm E.J."/>
            <person name="Polz M.F."/>
        </authorList>
    </citation>
    <scope>NUCLEOTIDE SEQUENCE [LARGE SCALE GENOMIC DNA]</scope>
    <source>
        <strain evidence="1 2">FF50</strain>
        <plasmid evidence="1 2">unnamed1</plasmid>
    </source>
</reference>
<name>A0AAN1CUA0_9VIBR</name>
<protein>
    <submittedName>
        <fullName evidence="1">Uncharacterized protein</fullName>
    </submittedName>
</protein>
<dbReference type="KEGG" id="vbr:A6E01_19150"/>
<accession>A0AAN1CUA0</accession>
<gene>
    <name evidence="1" type="ORF">A6E01_19150</name>
</gene>
<keyword evidence="1" id="KW-0614">Plasmid</keyword>
<evidence type="ECO:0000313" key="1">
    <source>
        <dbReference type="EMBL" id="ANO35332.1"/>
    </source>
</evidence>
<dbReference type="AlphaFoldDB" id="A0AAN1CUA0"/>
<dbReference type="EMBL" id="CP016179">
    <property type="protein sequence ID" value="ANO35332.1"/>
    <property type="molecule type" value="Genomic_DNA"/>
</dbReference>
<dbReference type="Proteomes" id="UP000092018">
    <property type="component" value="Plasmid unnamed1"/>
</dbReference>